<dbReference type="HOGENOM" id="CLU_3069546_0_0_1"/>
<organism evidence="1 2">
    <name type="scientific">Serendipita indica (strain DSM 11827)</name>
    <name type="common">Root endophyte fungus</name>
    <name type="synonym">Piriformospora indica</name>
    <dbReference type="NCBI Taxonomy" id="1109443"/>
    <lineage>
        <taxon>Eukaryota</taxon>
        <taxon>Fungi</taxon>
        <taxon>Dikarya</taxon>
        <taxon>Basidiomycota</taxon>
        <taxon>Agaricomycotina</taxon>
        <taxon>Agaricomycetes</taxon>
        <taxon>Sebacinales</taxon>
        <taxon>Serendipitaceae</taxon>
        <taxon>Serendipita</taxon>
    </lineage>
</organism>
<dbReference type="AlphaFoldDB" id="G4U1G9"/>
<sequence length="53" mass="6189">MSGLLARWAPSCVWFWGLHCIYISPKVDISYMWTMDQYSMSPTIAFSHSHLHV</sequence>
<dbReference type="InParanoid" id="G4U1G9"/>
<dbReference type="EMBL" id="CAFZ01001575">
    <property type="protein sequence ID" value="CCA77412.1"/>
    <property type="molecule type" value="Genomic_DNA"/>
</dbReference>
<protein>
    <submittedName>
        <fullName evidence="1">Uncharacterized protein</fullName>
    </submittedName>
</protein>
<dbReference type="Proteomes" id="UP000007148">
    <property type="component" value="Unassembled WGS sequence"/>
</dbReference>
<evidence type="ECO:0000313" key="2">
    <source>
        <dbReference type="Proteomes" id="UP000007148"/>
    </source>
</evidence>
<keyword evidence="2" id="KW-1185">Reference proteome</keyword>
<name>G4U1G9_SERID</name>
<evidence type="ECO:0000313" key="1">
    <source>
        <dbReference type="EMBL" id="CCA77412.1"/>
    </source>
</evidence>
<accession>G4U1G9</accession>
<proteinExistence type="predicted"/>
<reference evidence="1 2" key="1">
    <citation type="journal article" date="2011" name="PLoS Pathog.">
        <title>Endophytic Life Strategies Decoded by Genome and Transcriptome Analyses of the Mutualistic Root Symbiont Piriformospora indica.</title>
        <authorList>
            <person name="Zuccaro A."/>
            <person name="Lahrmann U."/>
            <person name="Guldener U."/>
            <person name="Langen G."/>
            <person name="Pfiffi S."/>
            <person name="Biedenkopf D."/>
            <person name="Wong P."/>
            <person name="Samans B."/>
            <person name="Grimm C."/>
            <person name="Basiewicz M."/>
            <person name="Murat C."/>
            <person name="Martin F."/>
            <person name="Kogel K.H."/>
        </authorList>
    </citation>
    <scope>NUCLEOTIDE SEQUENCE [LARGE SCALE GENOMIC DNA]</scope>
    <source>
        <strain evidence="1 2">DSM 11827</strain>
    </source>
</reference>
<gene>
    <name evidence="1" type="ORF">PIIN_11389</name>
</gene>
<comment type="caution">
    <text evidence="1">The sequence shown here is derived from an EMBL/GenBank/DDBJ whole genome shotgun (WGS) entry which is preliminary data.</text>
</comment>